<protein>
    <submittedName>
        <fullName evidence="1">Uncharacterized protein</fullName>
    </submittedName>
</protein>
<comment type="caution">
    <text evidence="1">The sequence shown here is derived from an EMBL/GenBank/DDBJ whole genome shotgun (WGS) entry which is preliminary data.</text>
</comment>
<accession>A0AAN8K7V7</accession>
<proteinExistence type="predicted"/>
<dbReference type="EMBL" id="JAGTTL010002836">
    <property type="protein sequence ID" value="KAK6269339.1"/>
    <property type="molecule type" value="Genomic_DNA"/>
</dbReference>
<sequence>MVFMLPGGVTDHTDGLLVLQTEQLQLLPVQGAQLTWLTQLPCRPERSTLLDVGVTQVLQSEAGHWLVHKLPPTERAVPARALPRPVLL</sequence>
<dbReference type="AlphaFoldDB" id="A0AAN8K7V7"/>
<name>A0AAN8K7V7_9TELE</name>
<dbReference type="Proteomes" id="UP001356427">
    <property type="component" value="Unassembled WGS sequence"/>
</dbReference>
<reference evidence="1 2" key="1">
    <citation type="submission" date="2021-04" db="EMBL/GenBank/DDBJ databases">
        <authorList>
            <person name="De Guttry C."/>
            <person name="Zahm M."/>
            <person name="Klopp C."/>
            <person name="Cabau C."/>
            <person name="Louis A."/>
            <person name="Berthelot C."/>
            <person name="Parey E."/>
            <person name="Roest Crollius H."/>
            <person name="Montfort J."/>
            <person name="Robinson-Rechavi M."/>
            <person name="Bucao C."/>
            <person name="Bouchez O."/>
            <person name="Gislard M."/>
            <person name="Lluch J."/>
            <person name="Milhes M."/>
            <person name="Lampietro C."/>
            <person name="Lopez Roques C."/>
            <person name="Donnadieu C."/>
            <person name="Braasch I."/>
            <person name="Desvignes T."/>
            <person name="Postlethwait J."/>
            <person name="Bobe J."/>
            <person name="Wedekind C."/>
            <person name="Guiguen Y."/>
        </authorList>
    </citation>
    <scope>NUCLEOTIDE SEQUENCE [LARGE SCALE GENOMIC DNA]</scope>
    <source>
        <strain evidence="1">Cs_M1</strain>
        <tissue evidence="1">Blood</tissue>
    </source>
</reference>
<evidence type="ECO:0000313" key="1">
    <source>
        <dbReference type="EMBL" id="KAK6269339.1"/>
    </source>
</evidence>
<organism evidence="1 2">
    <name type="scientific">Coregonus suidteri</name>
    <dbReference type="NCBI Taxonomy" id="861788"/>
    <lineage>
        <taxon>Eukaryota</taxon>
        <taxon>Metazoa</taxon>
        <taxon>Chordata</taxon>
        <taxon>Craniata</taxon>
        <taxon>Vertebrata</taxon>
        <taxon>Euteleostomi</taxon>
        <taxon>Actinopterygii</taxon>
        <taxon>Neopterygii</taxon>
        <taxon>Teleostei</taxon>
        <taxon>Protacanthopterygii</taxon>
        <taxon>Salmoniformes</taxon>
        <taxon>Salmonidae</taxon>
        <taxon>Coregoninae</taxon>
        <taxon>Coregonus</taxon>
    </lineage>
</organism>
<gene>
    <name evidence="1" type="ORF">J4Q44_G00393460</name>
</gene>
<keyword evidence="2" id="KW-1185">Reference proteome</keyword>
<evidence type="ECO:0000313" key="2">
    <source>
        <dbReference type="Proteomes" id="UP001356427"/>
    </source>
</evidence>